<dbReference type="PANTHER" id="PTHR31623">
    <property type="entry name" value="F21J9.9"/>
    <property type="match status" value="1"/>
</dbReference>
<reference evidence="4 5" key="1">
    <citation type="submission" date="2024-11" db="EMBL/GenBank/DDBJ databases">
        <title>Chromosome-level genome assembly of Eucalyptus globulus Labill. provides insights into its genome evolution.</title>
        <authorList>
            <person name="Li X."/>
        </authorList>
    </citation>
    <scope>NUCLEOTIDE SEQUENCE [LARGE SCALE GENOMIC DNA]</scope>
    <source>
        <strain evidence="4">CL2024</strain>
        <tissue evidence="4">Fresh tender leaves</tissue>
    </source>
</reference>
<dbReference type="InterPro" id="IPR023213">
    <property type="entry name" value="CAT-like_dom_sf"/>
</dbReference>
<dbReference type="GO" id="GO:0016746">
    <property type="term" value="F:acyltransferase activity"/>
    <property type="evidence" value="ECO:0007669"/>
    <property type="project" value="UniProtKB-KW"/>
</dbReference>
<keyword evidence="3" id="KW-0012">Acyltransferase</keyword>
<accession>A0ABD3LMQ6</accession>
<dbReference type="EMBL" id="JBJKBG010000002">
    <property type="protein sequence ID" value="KAL3751844.1"/>
    <property type="molecule type" value="Genomic_DNA"/>
</dbReference>
<keyword evidence="2" id="KW-0808">Transferase</keyword>
<evidence type="ECO:0008006" key="6">
    <source>
        <dbReference type="Google" id="ProtNLM"/>
    </source>
</evidence>
<evidence type="ECO:0000313" key="5">
    <source>
        <dbReference type="Proteomes" id="UP001634007"/>
    </source>
</evidence>
<name>A0ABD3LMQ6_EUCGL</name>
<dbReference type="PANTHER" id="PTHR31623:SF17">
    <property type="entry name" value="F21J9.9"/>
    <property type="match status" value="1"/>
</dbReference>
<comment type="caution">
    <text evidence="4">The sequence shown here is derived from an EMBL/GenBank/DDBJ whole genome shotgun (WGS) entry which is preliminary data.</text>
</comment>
<protein>
    <recommendedName>
        <fullName evidence="6">Vinorine synthase-like</fullName>
    </recommendedName>
</protein>
<dbReference type="Gene3D" id="3.30.559.10">
    <property type="entry name" value="Chloramphenicol acetyltransferase-like domain"/>
    <property type="match status" value="2"/>
</dbReference>
<dbReference type="AlphaFoldDB" id="A0ABD3LMQ6"/>
<sequence>MTTADVEVEVISSDIVKPSSPTPDHLRHYKLSFLDQIQVPVFMPWILFFPRDDHLSLDEKCSNIRRSLAEALTRFYPLAGRVRDNLYIDCNDEGALYVEARVRCKLSDILENPVPQVLNRFLPRELDDVQDLAVAVQVNFFECGGLALALLISHKVADALSIFTFLNAWAATARGDADIIDPCFDSSEHFPPINLSSFQTKTGIVKDNISSRRFVFDATAIASLREQFTNLNSAAAADHQCCHPTRVEALSSFLWNRYMASTQPIDARGDKLYTVLHAVNLRTRMEPPISGHHFGNISRIAIAVPTKDAGTDGGYEIVHQVREAIKQVDRQYIEKLQDGEGYLNWLKERSARISQGEVVSFSFTSMCRFPIYEADFGWGKPAWVGSASLTFKNLIVFVDTKSGDGIEAWVHLKEDDMAKFEQDKELLALVSPSVSVKS</sequence>
<evidence type="ECO:0000256" key="2">
    <source>
        <dbReference type="ARBA" id="ARBA00022679"/>
    </source>
</evidence>
<gene>
    <name evidence="4" type="ORF">ACJRO7_012645</name>
</gene>
<proteinExistence type="inferred from homology"/>
<organism evidence="4 5">
    <name type="scientific">Eucalyptus globulus</name>
    <name type="common">Tasmanian blue gum</name>
    <dbReference type="NCBI Taxonomy" id="34317"/>
    <lineage>
        <taxon>Eukaryota</taxon>
        <taxon>Viridiplantae</taxon>
        <taxon>Streptophyta</taxon>
        <taxon>Embryophyta</taxon>
        <taxon>Tracheophyta</taxon>
        <taxon>Spermatophyta</taxon>
        <taxon>Magnoliopsida</taxon>
        <taxon>eudicotyledons</taxon>
        <taxon>Gunneridae</taxon>
        <taxon>Pentapetalae</taxon>
        <taxon>rosids</taxon>
        <taxon>malvids</taxon>
        <taxon>Myrtales</taxon>
        <taxon>Myrtaceae</taxon>
        <taxon>Myrtoideae</taxon>
        <taxon>Eucalypteae</taxon>
        <taxon>Eucalyptus</taxon>
    </lineage>
</organism>
<evidence type="ECO:0000313" key="4">
    <source>
        <dbReference type="EMBL" id="KAL3751844.1"/>
    </source>
</evidence>
<dbReference type="Pfam" id="PF02458">
    <property type="entry name" value="Transferase"/>
    <property type="match status" value="1"/>
</dbReference>
<comment type="similarity">
    <text evidence="1">Belongs to the plant acyltransferase family.</text>
</comment>
<keyword evidence="5" id="KW-1185">Reference proteome</keyword>
<evidence type="ECO:0000256" key="1">
    <source>
        <dbReference type="ARBA" id="ARBA00009861"/>
    </source>
</evidence>
<dbReference type="Proteomes" id="UP001634007">
    <property type="component" value="Unassembled WGS sequence"/>
</dbReference>
<evidence type="ECO:0000256" key="3">
    <source>
        <dbReference type="ARBA" id="ARBA00023315"/>
    </source>
</evidence>